<protein>
    <submittedName>
        <fullName evidence="1">Uncharacterized protein</fullName>
    </submittedName>
</protein>
<sequence length="37" mass="4117">MSLRDCVTVTDITTNTSLLSLSLTPLTSIYFAHFKII</sequence>
<evidence type="ECO:0000313" key="1">
    <source>
        <dbReference type="EnsemblMetazoa" id="Aqu2.1.27281_001"/>
    </source>
</evidence>
<proteinExistence type="predicted"/>
<dbReference type="InParanoid" id="A0A1X7UII5"/>
<dbReference type="EnsemblMetazoa" id="Aqu2.1.27281_001">
    <property type="protein sequence ID" value="Aqu2.1.27281_001"/>
    <property type="gene ID" value="Aqu2.1.27281"/>
</dbReference>
<name>A0A1X7UII5_AMPQE</name>
<dbReference type="AlphaFoldDB" id="A0A1X7UII5"/>
<organism evidence="1">
    <name type="scientific">Amphimedon queenslandica</name>
    <name type="common">Sponge</name>
    <dbReference type="NCBI Taxonomy" id="400682"/>
    <lineage>
        <taxon>Eukaryota</taxon>
        <taxon>Metazoa</taxon>
        <taxon>Porifera</taxon>
        <taxon>Demospongiae</taxon>
        <taxon>Heteroscleromorpha</taxon>
        <taxon>Haplosclerida</taxon>
        <taxon>Niphatidae</taxon>
        <taxon>Amphimedon</taxon>
    </lineage>
</organism>
<reference evidence="1" key="1">
    <citation type="submission" date="2017-05" db="UniProtKB">
        <authorList>
            <consortium name="EnsemblMetazoa"/>
        </authorList>
    </citation>
    <scope>IDENTIFICATION</scope>
</reference>
<accession>A0A1X7UII5</accession>